<evidence type="ECO:0000313" key="1">
    <source>
        <dbReference type="EMBL" id="TEB07138.1"/>
    </source>
</evidence>
<keyword evidence="2" id="KW-1185">Reference proteome</keyword>
<comment type="caution">
    <text evidence="1">The sequence shown here is derived from an EMBL/GenBank/DDBJ whole genome shotgun (WGS) entry which is preliminary data.</text>
</comment>
<accession>A0A4Y7RDP0</accession>
<organism evidence="1 2">
    <name type="scientific">Pelotomaculum schinkii</name>
    <dbReference type="NCBI Taxonomy" id="78350"/>
    <lineage>
        <taxon>Bacteria</taxon>
        <taxon>Bacillati</taxon>
        <taxon>Bacillota</taxon>
        <taxon>Clostridia</taxon>
        <taxon>Eubacteriales</taxon>
        <taxon>Desulfotomaculaceae</taxon>
        <taxon>Pelotomaculum</taxon>
    </lineage>
</organism>
<name>A0A4Y7RDP0_9FIRM</name>
<evidence type="ECO:0000313" key="2">
    <source>
        <dbReference type="Proteomes" id="UP000298324"/>
    </source>
</evidence>
<dbReference type="AlphaFoldDB" id="A0A4Y7RDP0"/>
<gene>
    <name evidence="1" type="ORF">Psch_00681</name>
</gene>
<protein>
    <submittedName>
        <fullName evidence="1">Uncharacterized protein</fullName>
    </submittedName>
</protein>
<dbReference type="EMBL" id="QFGA01000001">
    <property type="protein sequence ID" value="TEB07138.1"/>
    <property type="molecule type" value="Genomic_DNA"/>
</dbReference>
<dbReference type="Proteomes" id="UP000298324">
    <property type="component" value="Unassembled WGS sequence"/>
</dbReference>
<proteinExistence type="predicted"/>
<reference evidence="1 2" key="1">
    <citation type="journal article" date="2018" name="Environ. Microbiol.">
        <title>Novel energy conservation strategies and behaviour of Pelotomaculum schinkii driving syntrophic propionate catabolism.</title>
        <authorList>
            <person name="Hidalgo-Ahumada C.A.P."/>
            <person name="Nobu M.K."/>
            <person name="Narihiro T."/>
            <person name="Tamaki H."/>
            <person name="Liu W.T."/>
            <person name="Kamagata Y."/>
            <person name="Stams A.J.M."/>
            <person name="Imachi H."/>
            <person name="Sousa D.Z."/>
        </authorList>
    </citation>
    <scope>NUCLEOTIDE SEQUENCE [LARGE SCALE GENOMIC DNA]</scope>
    <source>
        <strain evidence="1 2">HH</strain>
    </source>
</reference>
<sequence length="111" mass="12313">MPAQGDMKTAARETDDIERLREIDTCFLRLVMLILSGDGIESAVLFKTSASLLKIERHSRSKALLPNVKHPVVPANTGVISRFTANCHFLNLGGKIIRIYSISSNLFLIVF</sequence>